<dbReference type="CDD" id="cd07012">
    <property type="entry name" value="PBP2_Bug_TTT"/>
    <property type="match status" value="1"/>
</dbReference>
<keyword evidence="2" id="KW-0732">Signal</keyword>
<evidence type="ECO:0000256" key="1">
    <source>
        <dbReference type="ARBA" id="ARBA00006987"/>
    </source>
</evidence>
<dbReference type="InterPro" id="IPR042100">
    <property type="entry name" value="Bug_dom1"/>
</dbReference>
<dbReference type="PROSITE" id="PS51257">
    <property type="entry name" value="PROKAR_LIPOPROTEIN"/>
    <property type="match status" value="1"/>
</dbReference>
<dbReference type="SUPFAM" id="SSF53850">
    <property type="entry name" value="Periplasmic binding protein-like II"/>
    <property type="match status" value="1"/>
</dbReference>
<dbReference type="EMBL" id="JBBKZT010000005">
    <property type="protein sequence ID" value="MEJ8847570.1"/>
    <property type="molecule type" value="Genomic_DNA"/>
</dbReference>
<gene>
    <name evidence="3" type="ORF">WKW82_13005</name>
</gene>
<organism evidence="3 4">
    <name type="scientific">Variovorax rhizosphaerae</name>
    <dbReference type="NCBI Taxonomy" id="1836200"/>
    <lineage>
        <taxon>Bacteria</taxon>
        <taxon>Pseudomonadati</taxon>
        <taxon>Pseudomonadota</taxon>
        <taxon>Betaproteobacteria</taxon>
        <taxon>Burkholderiales</taxon>
        <taxon>Comamonadaceae</taxon>
        <taxon>Variovorax</taxon>
    </lineage>
</organism>
<dbReference type="InterPro" id="IPR005064">
    <property type="entry name" value="BUG"/>
</dbReference>
<reference evidence="3 4" key="1">
    <citation type="submission" date="2024-03" db="EMBL/GenBank/DDBJ databases">
        <title>Novel species of the genus Variovorax.</title>
        <authorList>
            <person name="Liu Q."/>
            <person name="Xin Y.-H."/>
        </authorList>
    </citation>
    <scope>NUCLEOTIDE SEQUENCE [LARGE SCALE GENOMIC DNA]</scope>
    <source>
        <strain evidence="3 4">KACC 18900</strain>
    </source>
</reference>
<dbReference type="PANTHER" id="PTHR42928">
    <property type="entry name" value="TRICARBOXYLATE-BINDING PROTEIN"/>
    <property type="match status" value="1"/>
</dbReference>
<evidence type="ECO:0000313" key="3">
    <source>
        <dbReference type="EMBL" id="MEJ8847570.1"/>
    </source>
</evidence>
<proteinExistence type="inferred from homology"/>
<dbReference type="RefSeq" id="WP_340342696.1">
    <property type="nucleotide sequence ID" value="NZ_JBBKZT010000005.1"/>
</dbReference>
<evidence type="ECO:0000256" key="2">
    <source>
        <dbReference type="SAM" id="SignalP"/>
    </source>
</evidence>
<dbReference type="PANTHER" id="PTHR42928:SF5">
    <property type="entry name" value="BLR1237 PROTEIN"/>
    <property type="match status" value="1"/>
</dbReference>
<dbReference type="Gene3D" id="3.40.190.150">
    <property type="entry name" value="Bordetella uptake gene, domain 1"/>
    <property type="match status" value="1"/>
</dbReference>
<comment type="similarity">
    <text evidence="1">Belongs to the UPF0065 (bug) family.</text>
</comment>
<sequence>MSTHRTFLPALWLALCAAFNASTACAADFPTQAVKLVVVYQAGGANDIVARVLGDRMAVTLGQPVIVVNKPGANGAMGAQFVASAPADGHTVLMGGMPLVVARAMYKTPPVEFEKSLAPVGKAVNLSMVLVARKEFPAQTFAEMLAIERRKPGSVSMAVTASTYEFYYARINKLANVDILKVPYSGVPAAMQDLGGNRVDLLIDTLAAQKPFIENGTTRPLAVFGDRRLPDLPNVPTLAELGLKGFNDQPYVGMLVPKGTPHIAVQRLNQALNEALGRPEVKDRLQQLGLTAAPGTPEALFKEMKLDSDRFVEVGIQAGIEKQQ</sequence>
<evidence type="ECO:0000313" key="4">
    <source>
        <dbReference type="Proteomes" id="UP001385892"/>
    </source>
</evidence>
<dbReference type="Pfam" id="PF03401">
    <property type="entry name" value="TctC"/>
    <property type="match status" value="1"/>
</dbReference>
<dbReference type="Gene3D" id="3.40.190.10">
    <property type="entry name" value="Periplasmic binding protein-like II"/>
    <property type="match status" value="1"/>
</dbReference>
<accession>A0ABU8WJ74</accession>
<feature type="signal peptide" evidence="2">
    <location>
        <begin position="1"/>
        <end position="26"/>
    </location>
</feature>
<dbReference type="PIRSF" id="PIRSF017082">
    <property type="entry name" value="YflP"/>
    <property type="match status" value="1"/>
</dbReference>
<comment type="caution">
    <text evidence="3">The sequence shown here is derived from an EMBL/GenBank/DDBJ whole genome shotgun (WGS) entry which is preliminary data.</text>
</comment>
<feature type="chain" id="PRO_5046787998" evidence="2">
    <location>
        <begin position="27"/>
        <end position="324"/>
    </location>
</feature>
<keyword evidence="4" id="KW-1185">Reference proteome</keyword>
<name>A0ABU8WJ74_9BURK</name>
<protein>
    <submittedName>
        <fullName evidence="3">Tripartite tricarboxylate transporter substrate binding protein</fullName>
    </submittedName>
</protein>
<dbReference type="Proteomes" id="UP001385892">
    <property type="component" value="Unassembled WGS sequence"/>
</dbReference>